<gene>
    <name evidence="1" type="ORF">EVOR1521_LOCUS10949</name>
</gene>
<proteinExistence type="predicted"/>
<evidence type="ECO:0000313" key="2">
    <source>
        <dbReference type="Proteomes" id="UP001178507"/>
    </source>
</evidence>
<reference evidence="1" key="1">
    <citation type="submission" date="2023-08" db="EMBL/GenBank/DDBJ databases">
        <authorList>
            <person name="Chen Y."/>
            <person name="Shah S."/>
            <person name="Dougan E. K."/>
            <person name="Thang M."/>
            <person name="Chan C."/>
        </authorList>
    </citation>
    <scope>NUCLEOTIDE SEQUENCE</scope>
</reference>
<evidence type="ECO:0000313" key="1">
    <source>
        <dbReference type="EMBL" id="CAJ1383995.1"/>
    </source>
</evidence>
<dbReference type="Proteomes" id="UP001178507">
    <property type="component" value="Unassembled WGS sequence"/>
</dbReference>
<comment type="caution">
    <text evidence="1">The sequence shown here is derived from an EMBL/GenBank/DDBJ whole genome shotgun (WGS) entry which is preliminary data.</text>
</comment>
<name>A0AA36IC65_9DINO</name>
<protein>
    <submittedName>
        <fullName evidence="1">Uncharacterized protein</fullName>
    </submittedName>
</protein>
<dbReference type="AlphaFoldDB" id="A0AA36IC65"/>
<organism evidence="1 2">
    <name type="scientific">Effrenium voratum</name>
    <dbReference type="NCBI Taxonomy" id="2562239"/>
    <lineage>
        <taxon>Eukaryota</taxon>
        <taxon>Sar</taxon>
        <taxon>Alveolata</taxon>
        <taxon>Dinophyceae</taxon>
        <taxon>Suessiales</taxon>
        <taxon>Symbiodiniaceae</taxon>
        <taxon>Effrenium</taxon>
    </lineage>
</organism>
<accession>A0AA36IC65</accession>
<dbReference type="EMBL" id="CAUJNA010001068">
    <property type="protein sequence ID" value="CAJ1383995.1"/>
    <property type="molecule type" value="Genomic_DNA"/>
</dbReference>
<sequence length="90" mass="9552">METGAENENWYRGMASGAQGMAALREALQSAGLEEMTSAMGSLSKPNSSQWQTLPVPIDALARSFGGIFMPGLMFGIWTVQQPGITSLKG</sequence>
<keyword evidence="2" id="KW-1185">Reference proteome</keyword>